<name>A0A7R9PUF8_9ACAR</name>
<reference evidence="1" key="1">
    <citation type="submission" date="2020-11" db="EMBL/GenBank/DDBJ databases">
        <authorList>
            <person name="Tran Van P."/>
        </authorList>
    </citation>
    <scope>NUCLEOTIDE SEQUENCE</scope>
</reference>
<dbReference type="OrthoDB" id="1043111at2759"/>
<dbReference type="Proteomes" id="UP000759131">
    <property type="component" value="Unassembled WGS sequence"/>
</dbReference>
<proteinExistence type="predicted"/>
<organism evidence="1">
    <name type="scientific">Medioppia subpectinata</name>
    <dbReference type="NCBI Taxonomy" id="1979941"/>
    <lineage>
        <taxon>Eukaryota</taxon>
        <taxon>Metazoa</taxon>
        <taxon>Ecdysozoa</taxon>
        <taxon>Arthropoda</taxon>
        <taxon>Chelicerata</taxon>
        <taxon>Arachnida</taxon>
        <taxon>Acari</taxon>
        <taxon>Acariformes</taxon>
        <taxon>Sarcoptiformes</taxon>
        <taxon>Oribatida</taxon>
        <taxon>Brachypylina</taxon>
        <taxon>Oppioidea</taxon>
        <taxon>Oppiidae</taxon>
        <taxon>Medioppia</taxon>
    </lineage>
</organism>
<dbReference type="EMBL" id="OC855052">
    <property type="protein sequence ID" value="CAD7621100.1"/>
    <property type="molecule type" value="Genomic_DNA"/>
</dbReference>
<keyword evidence="2" id="KW-1185">Reference proteome</keyword>
<accession>A0A7R9PUF8</accession>
<dbReference type="AlphaFoldDB" id="A0A7R9PUF8"/>
<protein>
    <submittedName>
        <fullName evidence="1">Uncharacterized protein</fullName>
    </submittedName>
</protein>
<sequence>MSVTIALRDDKFTAHFAGIRRKWESEGIFIFINLRLILPALGESGKAKEFLFSPSDSAADIAQYVFDNWPEVYLRLG</sequence>
<dbReference type="EMBL" id="CAJPIZ010000477">
    <property type="protein sequence ID" value="CAG2101530.1"/>
    <property type="molecule type" value="Genomic_DNA"/>
</dbReference>
<gene>
    <name evidence="1" type="ORF">OSB1V03_LOCUS1576</name>
</gene>
<evidence type="ECO:0000313" key="2">
    <source>
        <dbReference type="Proteomes" id="UP000759131"/>
    </source>
</evidence>
<evidence type="ECO:0000313" key="1">
    <source>
        <dbReference type="EMBL" id="CAD7621100.1"/>
    </source>
</evidence>